<reference evidence="5 6" key="1">
    <citation type="submission" date="2021-06" db="EMBL/GenBank/DDBJ databases">
        <title>Actinomycetes sequencing.</title>
        <authorList>
            <person name="Shan Q."/>
        </authorList>
    </citation>
    <scope>NUCLEOTIDE SEQUENCE [LARGE SCALE GENOMIC DNA]</scope>
    <source>
        <strain evidence="5 6">NEAU-G5</strain>
    </source>
</reference>
<comment type="caution">
    <text evidence="5">The sequence shown here is derived from an EMBL/GenBank/DDBJ whole genome shotgun (WGS) entry which is preliminary data.</text>
</comment>
<evidence type="ECO:0000313" key="6">
    <source>
        <dbReference type="Proteomes" id="UP000733379"/>
    </source>
</evidence>
<proteinExistence type="predicted"/>
<feature type="domain" description="DUF8020" evidence="4">
    <location>
        <begin position="35"/>
        <end position="114"/>
    </location>
</feature>
<feature type="signal peptide" evidence="3">
    <location>
        <begin position="1"/>
        <end position="26"/>
    </location>
</feature>
<evidence type="ECO:0000313" key="5">
    <source>
        <dbReference type="EMBL" id="MBU3066169.1"/>
    </source>
</evidence>
<feature type="compositionally biased region" description="Polar residues" evidence="1">
    <location>
        <begin position="225"/>
        <end position="238"/>
    </location>
</feature>
<protein>
    <recommendedName>
        <fullName evidence="4">DUF8020 domain-containing protein</fullName>
    </recommendedName>
</protein>
<evidence type="ECO:0000256" key="1">
    <source>
        <dbReference type="SAM" id="MobiDB-lite"/>
    </source>
</evidence>
<feature type="region of interest" description="Disordered" evidence="1">
    <location>
        <begin position="225"/>
        <end position="268"/>
    </location>
</feature>
<dbReference type="EMBL" id="JAHKNI010000013">
    <property type="protein sequence ID" value="MBU3066169.1"/>
    <property type="molecule type" value="Genomic_DNA"/>
</dbReference>
<keyword evidence="2" id="KW-0472">Membrane</keyword>
<dbReference type="RefSeq" id="WP_215922242.1">
    <property type="nucleotide sequence ID" value="NZ_JAHKNI010000013.1"/>
</dbReference>
<dbReference type="Proteomes" id="UP000733379">
    <property type="component" value="Unassembled WGS sequence"/>
</dbReference>
<dbReference type="Pfam" id="PF26059">
    <property type="entry name" value="DUF8020"/>
    <property type="match status" value="1"/>
</dbReference>
<keyword evidence="2" id="KW-0812">Transmembrane</keyword>
<feature type="compositionally biased region" description="Low complexity" evidence="1">
    <location>
        <begin position="248"/>
        <end position="268"/>
    </location>
</feature>
<sequence length="268" mass="27417">MTFRRGTVAAATVIGAMTIALGTAHAAPAPVSQQIDYSARAVGKTVVTKLKSGTFQLVDQPGVTPDKTQQVVRVKDRAGNVALELPLNFSISGVRIPVTPVLREDGRELDLTPQRPAGVDLSKPVAPRLVGASVDGKPLNLKQIASPVEDQRAFNDFATKAGLAFAVGGLIGALIGGAIGCVLTFFLICIPGLVVGAIGGGVLGTIAAGGPTLQSSAVELQNTLQAPDGSTQWANASNPAPVAPQPKPQATQPKPQATQPKPQATQPH</sequence>
<feature type="chain" id="PRO_5046229288" description="DUF8020 domain-containing protein" evidence="3">
    <location>
        <begin position="27"/>
        <end position="268"/>
    </location>
</feature>
<evidence type="ECO:0000259" key="4">
    <source>
        <dbReference type="Pfam" id="PF26059"/>
    </source>
</evidence>
<evidence type="ECO:0000256" key="3">
    <source>
        <dbReference type="SAM" id="SignalP"/>
    </source>
</evidence>
<organism evidence="5 6">
    <name type="scientific">Nocardia albiluteola</name>
    <dbReference type="NCBI Taxonomy" id="2842303"/>
    <lineage>
        <taxon>Bacteria</taxon>
        <taxon>Bacillati</taxon>
        <taxon>Actinomycetota</taxon>
        <taxon>Actinomycetes</taxon>
        <taxon>Mycobacteriales</taxon>
        <taxon>Nocardiaceae</taxon>
        <taxon>Nocardia</taxon>
    </lineage>
</organism>
<accession>A0ABS6B781</accession>
<feature type="transmembrane region" description="Helical" evidence="2">
    <location>
        <begin position="163"/>
        <end position="188"/>
    </location>
</feature>
<name>A0ABS6B781_9NOCA</name>
<gene>
    <name evidence="5" type="ORF">KO481_32210</name>
</gene>
<keyword evidence="6" id="KW-1185">Reference proteome</keyword>
<keyword evidence="2" id="KW-1133">Transmembrane helix</keyword>
<evidence type="ECO:0000256" key="2">
    <source>
        <dbReference type="SAM" id="Phobius"/>
    </source>
</evidence>
<dbReference type="InterPro" id="IPR058333">
    <property type="entry name" value="DUF8020"/>
</dbReference>
<keyword evidence="3" id="KW-0732">Signal</keyword>